<dbReference type="InterPro" id="IPR002110">
    <property type="entry name" value="Ankyrin_rpt"/>
</dbReference>
<evidence type="ECO:0000313" key="8">
    <source>
        <dbReference type="EMBL" id="KAK2888696.1"/>
    </source>
</evidence>
<feature type="repeat" description="ANK" evidence="4">
    <location>
        <begin position="388"/>
        <end position="409"/>
    </location>
</feature>
<feature type="chain" id="PRO_5041657650" description="SOWAHA-C winged helix-turn-helix domain-containing protein" evidence="6">
    <location>
        <begin position="20"/>
        <end position="548"/>
    </location>
</feature>
<keyword evidence="2 4" id="KW-0040">ANK repeat</keyword>
<dbReference type="PANTHER" id="PTHR14491">
    <property type="entry name" value="SOSONDOWAH, ISOFORM G"/>
    <property type="match status" value="1"/>
</dbReference>
<reference evidence="8" key="1">
    <citation type="submission" date="2023-08" db="EMBL/GenBank/DDBJ databases">
        <title>Chromosome-level Genome Assembly of mud carp (Cirrhinus molitorella).</title>
        <authorList>
            <person name="Liu H."/>
        </authorList>
    </citation>
    <scope>NUCLEOTIDE SEQUENCE</scope>
    <source>
        <strain evidence="8">Prfri</strain>
        <tissue evidence="8">Muscle</tissue>
    </source>
</reference>
<organism evidence="8 9">
    <name type="scientific">Cirrhinus molitorella</name>
    <name type="common">mud carp</name>
    <dbReference type="NCBI Taxonomy" id="172907"/>
    <lineage>
        <taxon>Eukaryota</taxon>
        <taxon>Metazoa</taxon>
        <taxon>Chordata</taxon>
        <taxon>Craniata</taxon>
        <taxon>Vertebrata</taxon>
        <taxon>Euteleostomi</taxon>
        <taxon>Actinopterygii</taxon>
        <taxon>Neopterygii</taxon>
        <taxon>Teleostei</taxon>
        <taxon>Ostariophysi</taxon>
        <taxon>Cypriniformes</taxon>
        <taxon>Cyprinidae</taxon>
        <taxon>Labeoninae</taxon>
        <taxon>Labeonini</taxon>
        <taxon>Cirrhinus</taxon>
    </lineage>
</organism>
<feature type="region of interest" description="Disordered" evidence="5">
    <location>
        <begin position="90"/>
        <end position="246"/>
    </location>
</feature>
<comment type="similarity">
    <text evidence="3">Belongs to the SOWAH family.</text>
</comment>
<name>A0AA88PL03_9TELE</name>
<dbReference type="InterPro" id="IPR036770">
    <property type="entry name" value="Ankyrin_rpt-contain_sf"/>
</dbReference>
<keyword evidence="9" id="KW-1185">Reference proteome</keyword>
<feature type="compositionally biased region" description="Polar residues" evidence="5">
    <location>
        <begin position="217"/>
        <end position="235"/>
    </location>
</feature>
<feature type="compositionally biased region" description="Basic and acidic residues" evidence="5">
    <location>
        <begin position="191"/>
        <end position="210"/>
    </location>
</feature>
<dbReference type="Gene3D" id="1.25.40.20">
    <property type="entry name" value="Ankyrin repeat-containing domain"/>
    <property type="match status" value="1"/>
</dbReference>
<evidence type="ECO:0000256" key="2">
    <source>
        <dbReference type="ARBA" id="ARBA00023043"/>
    </source>
</evidence>
<sequence>MNRRTLLVKSALLTVQCCGSVFKVLLFKERGGRVKNVDLTDHFRTTIPKDPALKQVAKEAFKRYVDGVAYVKEENGEKYVCLKKKFRKSLGSNEKSDRNSPADERKSRGEYVVEARKHKSSEASESNSGLKGGMLPGSGYGTGNAGGAKSQPDISVKFSEGVNSRTESELMGHSSSSSAAEDKTASNMKRNQSEAADKAPRPEVSARESDGTVCHSACSQTNPTDTAEVKGQSQEGAGKENRPQRVRLRQINHLTDEEQPDSVSNTPKNSRKHLVEALMSSSPQVRRNAYLSGRCKDCPRGDSDYEPAAVTLEPLEHEWMMCASDGHWESLHRLLVRDPSLLTRKDFVTGFSCLHWAAKLGKHELIVMLVNFAKERQVTLNLNARSSAGYTPLHLAAMHNHLEVVKLLVGAFDADVEARDYNGRKACQYLKSDIAHNILDIAGACVESDADGMDAGDASRWRLSRVIQSNFRPLKPQNHNSSEEDGSSGLTKQKSLRRKSSFTKMKPSLNKIRMRSQIVHSTSLLDRFEKDTTEESPKLLRPKSNLFG</sequence>
<keyword evidence="1" id="KW-0677">Repeat</keyword>
<evidence type="ECO:0000256" key="6">
    <source>
        <dbReference type="SAM" id="SignalP"/>
    </source>
</evidence>
<evidence type="ECO:0000256" key="5">
    <source>
        <dbReference type="SAM" id="MobiDB-lite"/>
    </source>
</evidence>
<feature type="region of interest" description="Disordered" evidence="5">
    <location>
        <begin position="472"/>
        <end position="507"/>
    </location>
</feature>
<dbReference type="PROSITE" id="PS50088">
    <property type="entry name" value="ANK_REPEAT"/>
    <property type="match status" value="1"/>
</dbReference>
<dbReference type="AlphaFoldDB" id="A0AA88PL03"/>
<feature type="compositionally biased region" description="Gly residues" evidence="5">
    <location>
        <begin position="130"/>
        <end position="146"/>
    </location>
</feature>
<feature type="domain" description="SOWAHA-C winged helix-turn-helix" evidence="7">
    <location>
        <begin position="27"/>
        <end position="100"/>
    </location>
</feature>
<evidence type="ECO:0000259" key="7">
    <source>
        <dbReference type="Pfam" id="PF25877"/>
    </source>
</evidence>
<accession>A0AA88PL03</accession>
<evidence type="ECO:0000256" key="1">
    <source>
        <dbReference type="ARBA" id="ARBA00022737"/>
    </source>
</evidence>
<evidence type="ECO:0000313" key="9">
    <source>
        <dbReference type="Proteomes" id="UP001187343"/>
    </source>
</evidence>
<gene>
    <name evidence="8" type="ORF">Q8A67_014071</name>
</gene>
<feature type="signal peptide" evidence="6">
    <location>
        <begin position="1"/>
        <end position="19"/>
    </location>
</feature>
<dbReference type="Pfam" id="PF25877">
    <property type="entry name" value="WHD_SOWAH"/>
    <property type="match status" value="1"/>
</dbReference>
<dbReference type="InterPro" id="IPR058889">
    <property type="entry name" value="WHD_SOWAHA-C"/>
</dbReference>
<proteinExistence type="inferred from homology"/>
<dbReference type="Pfam" id="PF12796">
    <property type="entry name" value="Ank_2"/>
    <property type="match status" value="1"/>
</dbReference>
<dbReference type="Proteomes" id="UP001187343">
    <property type="component" value="Unassembled WGS sequence"/>
</dbReference>
<evidence type="ECO:0000256" key="3">
    <source>
        <dbReference type="ARBA" id="ARBA00038122"/>
    </source>
</evidence>
<dbReference type="SMART" id="SM00248">
    <property type="entry name" value="ANK"/>
    <property type="match status" value="2"/>
</dbReference>
<keyword evidence="6" id="KW-0732">Signal</keyword>
<protein>
    <recommendedName>
        <fullName evidence="7">SOWAHA-C winged helix-turn-helix domain-containing protein</fullName>
    </recommendedName>
</protein>
<evidence type="ECO:0000256" key="4">
    <source>
        <dbReference type="PROSITE-ProRule" id="PRU00023"/>
    </source>
</evidence>
<dbReference type="SUPFAM" id="SSF48403">
    <property type="entry name" value="Ankyrin repeat"/>
    <property type="match status" value="1"/>
</dbReference>
<dbReference type="EMBL" id="JAUYZG010000014">
    <property type="protein sequence ID" value="KAK2888696.1"/>
    <property type="molecule type" value="Genomic_DNA"/>
</dbReference>
<dbReference type="PROSITE" id="PS50297">
    <property type="entry name" value="ANK_REP_REGION"/>
    <property type="match status" value="1"/>
</dbReference>
<dbReference type="PANTHER" id="PTHR14491:SF4">
    <property type="entry name" value="ANKYRIN REPEAT DOMAIN-CONTAINING PROTEIN SOWAHC"/>
    <property type="match status" value="1"/>
</dbReference>
<comment type="caution">
    <text evidence="8">The sequence shown here is derived from an EMBL/GenBank/DDBJ whole genome shotgun (WGS) entry which is preliminary data.</text>
</comment>
<feature type="compositionally biased region" description="Basic and acidic residues" evidence="5">
    <location>
        <begin position="94"/>
        <end position="115"/>
    </location>
</feature>